<keyword evidence="2" id="KW-1185">Reference proteome</keyword>
<dbReference type="RefSeq" id="WP_271713424.1">
    <property type="nucleotide sequence ID" value="NZ_AP024169.1"/>
</dbReference>
<dbReference type="KEGG" id="ahb:bsdtb5_36680"/>
<name>A0A7R7IE45_9FIRM</name>
<sequence>MIKITGTRSYIDVEVDGKEVRIQGEMIVGGFVAYKKSMVKWNSPKDELIDDETKQYIIKKVVEKTKDSHMVIVFE</sequence>
<accession>A0A7R7IE45</accession>
<protein>
    <submittedName>
        <fullName evidence="1">Uncharacterized protein</fullName>
    </submittedName>
</protein>
<dbReference type="EMBL" id="AP024169">
    <property type="protein sequence ID" value="BCN32373.1"/>
    <property type="molecule type" value="Genomic_DNA"/>
</dbReference>
<dbReference type="AlphaFoldDB" id="A0A7R7IE45"/>
<evidence type="ECO:0000313" key="2">
    <source>
        <dbReference type="Proteomes" id="UP000595897"/>
    </source>
</evidence>
<reference evidence="1 2" key="1">
    <citation type="submission" date="2020-11" db="EMBL/GenBank/DDBJ databases">
        <title>Draft genome sequencing of a Lachnospiraceae strain isolated from anoxic soil subjected to BSD treatment.</title>
        <authorList>
            <person name="Uek A."/>
            <person name="Tonouchi A."/>
        </authorList>
    </citation>
    <scope>NUCLEOTIDE SEQUENCE [LARGE SCALE GENOMIC DNA]</scope>
    <source>
        <strain evidence="1 2">TB5</strain>
    </source>
</reference>
<dbReference type="InterPro" id="IPR028148">
    <property type="entry name" value="Imm74"/>
</dbReference>
<evidence type="ECO:0000313" key="1">
    <source>
        <dbReference type="EMBL" id="BCN32373.1"/>
    </source>
</evidence>
<organism evidence="1 2">
    <name type="scientific">Anaeromicropila herbilytica</name>
    <dbReference type="NCBI Taxonomy" id="2785025"/>
    <lineage>
        <taxon>Bacteria</taxon>
        <taxon>Bacillati</taxon>
        <taxon>Bacillota</taxon>
        <taxon>Clostridia</taxon>
        <taxon>Lachnospirales</taxon>
        <taxon>Lachnospiraceae</taxon>
        <taxon>Anaeromicropila</taxon>
    </lineage>
</organism>
<dbReference type="Proteomes" id="UP000595897">
    <property type="component" value="Chromosome"/>
</dbReference>
<gene>
    <name evidence="1" type="ORF">bsdtb5_36680</name>
</gene>
<dbReference type="Pfam" id="PF15603">
    <property type="entry name" value="Imm74"/>
    <property type="match status" value="1"/>
</dbReference>
<proteinExistence type="predicted"/>